<feature type="compositionally biased region" description="Basic and acidic residues" evidence="1">
    <location>
        <begin position="46"/>
        <end position="72"/>
    </location>
</feature>
<feature type="compositionally biased region" description="Basic residues" evidence="1">
    <location>
        <begin position="1"/>
        <end position="11"/>
    </location>
</feature>
<dbReference type="AlphaFoldDB" id="A0AAE1BY03"/>
<feature type="compositionally biased region" description="Acidic residues" evidence="1">
    <location>
        <begin position="35"/>
        <end position="45"/>
    </location>
</feature>
<reference evidence="2" key="1">
    <citation type="submission" date="2023-10" db="EMBL/GenBank/DDBJ databases">
        <title>Genome assemblies of two species of porcelain crab, Petrolisthes cinctipes and Petrolisthes manimaculis (Anomura: Porcellanidae).</title>
        <authorList>
            <person name="Angst P."/>
        </authorList>
    </citation>
    <scope>NUCLEOTIDE SEQUENCE</scope>
    <source>
        <strain evidence="2">PB745_01</strain>
        <tissue evidence="2">Gill</tissue>
    </source>
</reference>
<feature type="region of interest" description="Disordered" evidence="1">
    <location>
        <begin position="1"/>
        <end position="103"/>
    </location>
</feature>
<name>A0AAE1BY03_PETCI</name>
<gene>
    <name evidence="2" type="ORF">Pcinc_034816</name>
</gene>
<feature type="compositionally biased region" description="Basic and acidic residues" evidence="1">
    <location>
        <begin position="92"/>
        <end position="103"/>
    </location>
</feature>
<evidence type="ECO:0000313" key="2">
    <source>
        <dbReference type="EMBL" id="KAK3859026.1"/>
    </source>
</evidence>
<evidence type="ECO:0000313" key="3">
    <source>
        <dbReference type="Proteomes" id="UP001286313"/>
    </source>
</evidence>
<feature type="compositionally biased region" description="Basic and acidic residues" evidence="1">
    <location>
        <begin position="12"/>
        <end position="22"/>
    </location>
</feature>
<dbReference type="Proteomes" id="UP001286313">
    <property type="component" value="Unassembled WGS sequence"/>
</dbReference>
<accession>A0AAE1BY03</accession>
<proteinExistence type="predicted"/>
<sequence>MMEHRAKRGHIKLREIRSKGDDQEGSQSHCKGSQGEEEEEEEEEENRACKEEPPSEERPREIVEENRTEQKRSWGQNGKRGKLRSRGGGAKNLERGRLRWGEL</sequence>
<protein>
    <submittedName>
        <fullName evidence="2">Uncharacterized protein</fullName>
    </submittedName>
</protein>
<comment type="caution">
    <text evidence="2">The sequence shown here is derived from an EMBL/GenBank/DDBJ whole genome shotgun (WGS) entry which is preliminary data.</text>
</comment>
<organism evidence="2 3">
    <name type="scientific">Petrolisthes cinctipes</name>
    <name type="common">Flat porcelain crab</name>
    <dbReference type="NCBI Taxonomy" id="88211"/>
    <lineage>
        <taxon>Eukaryota</taxon>
        <taxon>Metazoa</taxon>
        <taxon>Ecdysozoa</taxon>
        <taxon>Arthropoda</taxon>
        <taxon>Crustacea</taxon>
        <taxon>Multicrustacea</taxon>
        <taxon>Malacostraca</taxon>
        <taxon>Eumalacostraca</taxon>
        <taxon>Eucarida</taxon>
        <taxon>Decapoda</taxon>
        <taxon>Pleocyemata</taxon>
        <taxon>Anomura</taxon>
        <taxon>Galatheoidea</taxon>
        <taxon>Porcellanidae</taxon>
        <taxon>Petrolisthes</taxon>
    </lineage>
</organism>
<evidence type="ECO:0000256" key="1">
    <source>
        <dbReference type="SAM" id="MobiDB-lite"/>
    </source>
</evidence>
<dbReference type="EMBL" id="JAWQEG010005138">
    <property type="protein sequence ID" value="KAK3859026.1"/>
    <property type="molecule type" value="Genomic_DNA"/>
</dbReference>
<keyword evidence="3" id="KW-1185">Reference proteome</keyword>